<sequence length="254" mass="27337" precursor="true">MRHILPIAVVTFAVAAAAGTASRPALADSANRVADTQPMLLAQSNNNGGPNTFALLQSIQRLQEQVRDLRGQIDTLKYQQRQNEQGQRDLYENLDKRLSALENGGAGMGSGGADTSGGDYGAGADGGGDPEVQSQYMAAFDQLKNGQYDGAISGFKGFLDQHPESAYSDNAWYWLGEANYVKRNYDASLEAFQTVVNRFKASNKVAGALYKIGVIQSEQGQTDNARATLQRVVSQYPDDSAADMARKRLQSMGG</sequence>
<keyword evidence="6" id="KW-1185">Reference proteome</keyword>
<evidence type="ECO:0000313" key="5">
    <source>
        <dbReference type="EMBL" id="MFC3105382.1"/>
    </source>
</evidence>
<dbReference type="Pfam" id="PF13174">
    <property type="entry name" value="TPR_6"/>
    <property type="match status" value="1"/>
</dbReference>
<dbReference type="RefSeq" id="WP_380690937.1">
    <property type="nucleotide sequence ID" value="NZ_JBHRSS010000008.1"/>
</dbReference>
<evidence type="ECO:0000256" key="1">
    <source>
        <dbReference type="HAMAP-Rule" id="MF_02066"/>
    </source>
</evidence>
<comment type="function">
    <text evidence="1">Mediates coordination of peptidoglycan synthesis and outer membrane constriction during cell division.</text>
</comment>
<dbReference type="Gene3D" id="1.20.5.110">
    <property type="match status" value="1"/>
</dbReference>
<dbReference type="SUPFAM" id="SSF48452">
    <property type="entry name" value="TPR-like"/>
    <property type="match status" value="1"/>
</dbReference>
<dbReference type="Pfam" id="PF16331">
    <property type="entry name" value="TolA_bind_tri"/>
    <property type="match status" value="1"/>
</dbReference>
<dbReference type="InterPro" id="IPR034706">
    <property type="entry name" value="CpoB"/>
</dbReference>
<proteinExistence type="inferred from homology"/>
<keyword evidence="1" id="KW-0132">Cell division</keyword>
<gene>
    <name evidence="5" type="primary">ybgF</name>
    <name evidence="1" type="synonym">cpoB</name>
    <name evidence="5" type="ORF">ACFOSU_16020</name>
</gene>
<dbReference type="InterPro" id="IPR032519">
    <property type="entry name" value="YbgF_tri"/>
</dbReference>
<feature type="domain" description="YbgF trimerisation" evidence="4">
    <location>
        <begin position="52"/>
        <end position="106"/>
    </location>
</feature>
<dbReference type="InterPro" id="IPR011990">
    <property type="entry name" value="TPR-like_helical_dom_sf"/>
</dbReference>
<dbReference type="Proteomes" id="UP001595462">
    <property type="component" value="Unassembled WGS sequence"/>
</dbReference>
<dbReference type="HAMAP" id="MF_02066">
    <property type="entry name" value="CpoB"/>
    <property type="match status" value="1"/>
</dbReference>
<name>A0ABV7ERI4_9GAMM</name>
<feature type="repeat" description="TPR" evidence="2">
    <location>
        <begin position="206"/>
        <end position="239"/>
    </location>
</feature>
<dbReference type="NCBIfam" id="TIGR02795">
    <property type="entry name" value="tol_pal_ybgF"/>
    <property type="match status" value="1"/>
</dbReference>
<comment type="similarity">
    <text evidence="1">Belongs to the CpoB family.</text>
</comment>
<protein>
    <recommendedName>
        <fullName evidence="1">Cell division coordinator CpoB</fullName>
    </recommendedName>
</protein>
<dbReference type="InterPro" id="IPR019734">
    <property type="entry name" value="TPR_rpt"/>
</dbReference>
<keyword evidence="1" id="KW-0574">Periplasm</keyword>
<keyword evidence="2" id="KW-0802">TPR repeat</keyword>
<feature type="signal peptide" evidence="1">
    <location>
        <begin position="1"/>
        <end position="27"/>
    </location>
</feature>
<dbReference type="Pfam" id="PF13432">
    <property type="entry name" value="TPR_16"/>
    <property type="match status" value="1"/>
</dbReference>
<dbReference type="Gene3D" id="1.25.40.10">
    <property type="entry name" value="Tetratricopeptide repeat domain"/>
    <property type="match status" value="1"/>
</dbReference>
<evidence type="ECO:0000313" key="6">
    <source>
        <dbReference type="Proteomes" id="UP001595462"/>
    </source>
</evidence>
<keyword evidence="1" id="KW-0732">Signal</keyword>
<feature type="region of interest" description="Disordered" evidence="3">
    <location>
        <begin position="102"/>
        <end position="127"/>
    </location>
</feature>
<comment type="caution">
    <text evidence="5">The sequence shown here is derived from an EMBL/GenBank/DDBJ whole genome shotgun (WGS) entry which is preliminary data.</text>
</comment>
<evidence type="ECO:0000256" key="2">
    <source>
        <dbReference type="PROSITE-ProRule" id="PRU00339"/>
    </source>
</evidence>
<comment type="subcellular location">
    <subcellularLocation>
        <location evidence="1">Periplasm</location>
    </subcellularLocation>
</comment>
<evidence type="ECO:0000259" key="4">
    <source>
        <dbReference type="Pfam" id="PF16331"/>
    </source>
</evidence>
<evidence type="ECO:0000256" key="3">
    <source>
        <dbReference type="SAM" id="MobiDB-lite"/>
    </source>
</evidence>
<feature type="chain" id="PRO_5044915736" description="Cell division coordinator CpoB" evidence="1">
    <location>
        <begin position="28"/>
        <end position="254"/>
    </location>
</feature>
<dbReference type="SMART" id="SM00028">
    <property type="entry name" value="TPR"/>
    <property type="match status" value="2"/>
</dbReference>
<keyword evidence="1" id="KW-0131">Cell cycle</keyword>
<reference evidence="6" key="1">
    <citation type="journal article" date="2019" name="Int. J. Syst. Evol. Microbiol.">
        <title>The Global Catalogue of Microorganisms (GCM) 10K type strain sequencing project: providing services to taxonomists for standard genome sequencing and annotation.</title>
        <authorList>
            <consortium name="The Broad Institute Genomics Platform"/>
            <consortium name="The Broad Institute Genome Sequencing Center for Infectious Disease"/>
            <person name="Wu L."/>
            <person name="Ma J."/>
        </authorList>
    </citation>
    <scope>NUCLEOTIDE SEQUENCE [LARGE SCALE GENOMIC DNA]</scope>
    <source>
        <strain evidence="6">KCTC 52640</strain>
    </source>
</reference>
<dbReference type="EMBL" id="JBHRSS010000008">
    <property type="protein sequence ID" value="MFC3105382.1"/>
    <property type="molecule type" value="Genomic_DNA"/>
</dbReference>
<accession>A0ABV7ERI4</accession>
<dbReference type="InterPro" id="IPR014162">
    <property type="entry name" value="CpoB_C"/>
</dbReference>
<feature type="compositionally biased region" description="Gly residues" evidence="3">
    <location>
        <begin position="104"/>
        <end position="127"/>
    </location>
</feature>
<organism evidence="5 6">
    <name type="scientific">Salinisphaera aquimarina</name>
    <dbReference type="NCBI Taxonomy" id="2094031"/>
    <lineage>
        <taxon>Bacteria</taxon>
        <taxon>Pseudomonadati</taxon>
        <taxon>Pseudomonadota</taxon>
        <taxon>Gammaproteobacteria</taxon>
        <taxon>Salinisphaerales</taxon>
        <taxon>Salinisphaeraceae</taxon>
        <taxon>Salinisphaera</taxon>
    </lineage>
</organism>
<dbReference type="PROSITE" id="PS50005">
    <property type="entry name" value="TPR"/>
    <property type="match status" value="1"/>
</dbReference>